<dbReference type="InterPro" id="IPR039448">
    <property type="entry name" value="Beta_helix"/>
</dbReference>
<dbReference type="InterPro" id="IPR012334">
    <property type="entry name" value="Pectin_lyas_fold"/>
</dbReference>
<evidence type="ECO:0000259" key="2">
    <source>
        <dbReference type="Pfam" id="PF13229"/>
    </source>
</evidence>
<proteinExistence type="predicted"/>
<feature type="region of interest" description="Disordered" evidence="1">
    <location>
        <begin position="148"/>
        <end position="170"/>
    </location>
</feature>
<keyword evidence="4" id="KW-1185">Reference proteome</keyword>
<sequence length="724" mass="78383">MRMESGTGGRDRVSKPLWRLILPLIVLLLLSGLPPQIYGQDSPEPQQPVTIELSKWKIYNDGTHPSETTKGINAALATLHNNGVKAVTLPSGTYLIDKDSRINMVSDMTFILPDDAVLQKEANGKERYETMFLGYGVDNVTLKGGTYSGDKDQHDFSKKDSPHSPGTHENGYGILMEGASNVMVDGVKTVNFTGDGMAIGGVGTLIKDLYEGGFVTGALDAKGYAVKNKNKIRTQSPIPLTAPVLQTEKIFEISNVKKLPYTFEVYFYQSGGKFIKKISAKARDQMAIPPGAAYCHLVLNQASSKGGYLEVWNRVVSRNITVRNSESAFNRRQGITVGGADNVLITGNRLHDIKGTAPQSGIDVEGGYGENGNLNTNITIKNNEFYNNAAYDAILYDGRSAWVDGNHFASKGAIGLAVSPPFSNAWVSDNHFDGTRIYAYHDVYLQNNAMNDSVTFFEGPNIVIDGMKITNGTLALSAKEAYGIKVSNVDIAITQKVDAGLSVNNQPVRLSNVTITGEPSLRSLSGNAVSGSVFDHLKVIGYNSAYGLSLPPGTYKDSRFEAAEGGKFGTLSAVLTGEYVFDGCTFRGNTNGAGMLYAENKQLKLTVKNSAFELPGNMQAISIQAAQSVLVENNVVDAEHLTSKSTEIVKINDYWKRNDPYDVGSAVIRKNKITSNLQAVGISTEYAGIQAPPYTIEGNTLVNAQLSLKANDRVNNNILQQLKY</sequence>
<dbReference type="OrthoDB" id="2488735at2"/>
<dbReference type="InterPro" id="IPR011050">
    <property type="entry name" value="Pectin_lyase_fold/virulence"/>
</dbReference>
<dbReference type="EMBL" id="RQPI01000008">
    <property type="protein sequence ID" value="RQW10627.1"/>
    <property type="molecule type" value="Genomic_DNA"/>
</dbReference>
<organism evidence="3 4">
    <name type="scientific">Paenibacillus rhizophilus</name>
    <dbReference type="NCBI Taxonomy" id="1850366"/>
    <lineage>
        <taxon>Bacteria</taxon>
        <taxon>Bacillati</taxon>
        <taxon>Bacillota</taxon>
        <taxon>Bacilli</taxon>
        <taxon>Bacillales</taxon>
        <taxon>Paenibacillaceae</taxon>
        <taxon>Paenibacillus</taxon>
    </lineage>
</organism>
<feature type="domain" description="Right handed beta helix" evidence="2">
    <location>
        <begin position="318"/>
        <end position="434"/>
    </location>
</feature>
<dbReference type="InterPro" id="IPR006626">
    <property type="entry name" value="PbH1"/>
</dbReference>
<reference evidence="3 4" key="1">
    <citation type="submission" date="2018-11" db="EMBL/GenBank/DDBJ databases">
        <title>Genome sequence of strain 7197.</title>
        <authorList>
            <person name="Gao J."/>
            <person name="Sun J."/>
        </authorList>
    </citation>
    <scope>NUCLEOTIDE SEQUENCE [LARGE SCALE GENOMIC DNA]</scope>
    <source>
        <strain evidence="3 4">7197</strain>
    </source>
</reference>
<dbReference type="Gene3D" id="2.160.20.10">
    <property type="entry name" value="Single-stranded right-handed beta-helix, Pectin lyase-like"/>
    <property type="match status" value="2"/>
</dbReference>
<dbReference type="AlphaFoldDB" id="A0A3N9P5M6"/>
<comment type="caution">
    <text evidence="3">The sequence shown here is derived from an EMBL/GenBank/DDBJ whole genome shotgun (WGS) entry which is preliminary data.</text>
</comment>
<evidence type="ECO:0000313" key="3">
    <source>
        <dbReference type="EMBL" id="RQW10627.1"/>
    </source>
</evidence>
<accession>A0A3N9P5M6</accession>
<feature type="compositionally biased region" description="Basic and acidic residues" evidence="1">
    <location>
        <begin position="149"/>
        <end position="162"/>
    </location>
</feature>
<evidence type="ECO:0000256" key="1">
    <source>
        <dbReference type="SAM" id="MobiDB-lite"/>
    </source>
</evidence>
<evidence type="ECO:0000313" key="4">
    <source>
        <dbReference type="Proteomes" id="UP000282529"/>
    </source>
</evidence>
<dbReference type="SMART" id="SM00710">
    <property type="entry name" value="PbH1"/>
    <property type="match status" value="9"/>
</dbReference>
<dbReference type="SUPFAM" id="SSF51126">
    <property type="entry name" value="Pectin lyase-like"/>
    <property type="match status" value="2"/>
</dbReference>
<dbReference type="Proteomes" id="UP000282529">
    <property type="component" value="Unassembled WGS sequence"/>
</dbReference>
<dbReference type="Pfam" id="PF13229">
    <property type="entry name" value="Beta_helix"/>
    <property type="match status" value="1"/>
</dbReference>
<name>A0A3N9P5M6_9BACL</name>
<gene>
    <name evidence="3" type="ORF">EH198_15335</name>
</gene>
<protein>
    <submittedName>
        <fullName evidence="3">Right-handed parallel beta-helix repeat-containing protein</fullName>
    </submittedName>
</protein>